<organism evidence="2 3">
    <name type="scientific">Burkholderia cenocepacia</name>
    <dbReference type="NCBI Taxonomy" id="95486"/>
    <lineage>
        <taxon>Bacteria</taxon>
        <taxon>Pseudomonadati</taxon>
        <taxon>Pseudomonadota</taxon>
        <taxon>Betaproteobacteria</taxon>
        <taxon>Burkholderiales</taxon>
        <taxon>Burkholderiaceae</taxon>
        <taxon>Burkholderia</taxon>
        <taxon>Burkholderia cepacia complex</taxon>
    </lineage>
</organism>
<keyword evidence="1" id="KW-0472">Membrane</keyword>
<evidence type="ECO:0000313" key="3">
    <source>
        <dbReference type="Proteomes" id="UP000191686"/>
    </source>
</evidence>
<gene>
    <name evidence="2" type="ORF">UE95_012300</name>
</gene>
<reference evidence="2 3" key="2">
    <citation type="journal article" date="2017" name="Front. Microbiol.">
        <title>Genomics Reveals a Unique Clone of Burkholderia cenocepacia Harboring an Actively Excising Novel Genomic Island.</title>
        <authorList>
            <person name="Patil P.P."/>
            <person name="Mali S."/>
            <person name="Midha S."/>
            <person name="Gautam V."/>
            <person name="Dash L."/>
            <person name="Kumar S."/>
            <person name="Shastri J."/>
            <person name="Singhal L."/>
            <person name="Patil P.B."/>
        </authorList>
    </citation>
    <scope>NUCLEOTIDE SEQUENCE [LARGE SCALE GENOMIC DNA]</scope>
    <source>
        <strain evidence="2 3">BC-19</strain>
    </source>
</reference>
<feature type="transmembrane region" description="Helical" evidence="1">
    <location>
        <begin position="23"/>
        <end position="41"/>
    </location>
</feature>
<dbReference type="RefSeq" id="WP_143262300.1">
    <property type="nucleotide sequence ID" value="NZ_JAIMIJ010000094.1"/>
</dbReference>
<accession>A0ABD4UCL0</accession>
<protein>
    <submittedName>
        <fullName evidence="2">Uncharacterized protein</fullName>
    </submittedName>
</protein>
<dbReference type="Proteomes" id="UP000191686">
    <property type="component" value="Unassembled WGS sequence"/>
</dbReference>
<keyword evidence="1" id="KW-1133">Transmembrane helix</keyword>
<name>A0ABD4UCL0_9BURK</name>
<comment type="caution">
    <text evidence="2">The sequence shown here is derived from an EMBL/GenBank/DDBJ whole genome shotgun (WGS) entry which is preliminary data.</text>
</comment>
<dbReference type="AlphaFoldDB" id="A0ABD4UCL0"/>
<sequence>MSTTEIKNIFTKDLVSPKAGNRILLVLLALTVAGGIFYINGTARMQSEQRLNDMYVLSVSSRHLPEKIKAGKALGLTATQVVQSDFALFKKTHQNQ</sequence>
<evidence type="ECO:0000313" key="2">
    <source>
        <dbReference type="EMBL" id="MCW3712068.1"/>
    </source>
</evidence>
<evidence type="ECO:0000256" key="1">
    <source>
        <dbReference type="SAM" id="Phobius"/>
    </source>
</evidence>
<dbReference type="EMBL" id="JYMX02000008">
    <property type="protein sequence ID" value="MCW3712068.1"/>
    <property type="molecule type" value="Genomic_DNA"/>
</dbReference>
<reference evidence="2 3" key="1">
    <citation type="journal article" date="2017" name="Front. Microbiol.">
        <title>Genomics reveals a unique clone of Burkholderia cenocepacia harbouring an actively excising novel genomic island.</title>
        <authorList>
            <person name="Patil P."/>
            <person name="Mali S."/>
            <person name="Midha S."/>
            <person name="Gautam V."/>
            <person name="Dash L."/>
            <person name="Kumar S."/>
            <person name="Shastri J."/>
            <person name="Singhal L."/>
            <person name="Patil P.B."/>
        </authorList>
    </citation>
    <scope>NUCLEOTIDE SEQUENCE [LARGE SCALE GENOMIC DNA]</scope>
    <source>
        <strain evidence="2 3">BC-19</strain>
    </source>
</reference>
<keyword evidence="1" id="KW-0812">Transmembrane</keyword>
<proteinExistence type="predicted"/>